<dbReference type="InterPro" id="IPR002048">
    <property type="entry name" value="EF_hand_dom"/>
</dbReference>
<dbReference type="AlphaFoldDB" id="A0AAV7S8C2"/>
<dbReference type="SUPFAM" id="SSF47391">
    <property type="entry name" value="Dimerization-anchoring domain of cAMP-dependent PK regulatory subunit"/>
    <property type="match status" value="1"/>
</dbReference>
<dbReference type="CDD" id="cd22976">
    <property type="entry name" value="DD_EFCAB10"/>
    <property type="match status" value="1"/>
</dbReference>
<comment type="caution">
    <text evidence="2">The sequence shown here is derived from an EMBL/GenBank/DDBJ whole genome shotgun (WGS) entry which is preliminary data.</text>
</comment>
<dbReference type="EMBL" id="JANPWB010000008">
    <property type="protein sequence ID" value="KAJ1161294.1"/>
    <property type="molecule type" value="Genomic_DNA"/>
</dbReference>
<dbReference type="Gene3D" id="1.20.890.10">
    <property type="entry name" value="cAMP-dependent protein kinase regulatory subunit, dimerization-anchoring domain"/>
    <property type="match status" value="1"/>
</dbReference>
<dbReference type="PANTHER" id="PTHR21847">
    <property type="entry name" value="EF-HAND CALCIUM-BINDING DOMAIN-CONTAINING PROTEIN 10"/>
    <property type="match status" value="1"/>
</dbReference>
<evidence type="ECO:0000259" key="1">
    <source>
        <dbReference type="PROSITE" id="PS50222"/>
    </source>
</evidence>
<dbReference type="PROSITE" id="PS50222">
    <property type="entry name" value="EF_HAND_2"/>
    <property type="match status" value="1"/>
</dbReference>
<keyword evidence="3" id="KW-1185">Reference proteome</keyword>
<reference evidence="2" key="1">
    <citation type="journal article" date="2022" name="bioRxiv">
        <title>Sequencing and chromosome-scale assembly of the giantPleurodeles waltlgenome.</title>
        <authorList>
            <person name="Brown T."/>
            <person name="Elewa A."/>
            <person name="Iarovenko S."/>
            <person name="Subramanian E."/>
            <person name="Araus A.J."/>
            <person name="Petzold A."/>
            <person name="Susuki M."/>
            <person name="Suzuki K.-i.T."/>
            <person name="Hayashi T."/>
            <person name="Toyoda A."/>
            <person name="Oliveira C."/>
            <person name="Osipova E."/>
            <person name="Leigh N.D."/>
            <person name="Simon A."/>
            <person name="Yun M.H."/>
        </authorList>
    </citation>
    <scope>NUCLEOTIDE SEQUENCE</scope>
    <source>
        <strain evidence="2">20211129_DDA</strain>
        <tissue evidence="2">Liver</tissue>
    </source>
</reference>
<dbReference type="InterPro" id="IPR039879">
    <property type="entry name" value="EFC10"/>
</dbReference>
<evidence type="ECO:0000313" key="2">
    <source>
        <dbReference type="EMBL" id="KAJ1161294.1"/>
    </source>
</evidence>
<dbReference type="PANTHER" id="PTHR21847:SF1">
    <property type="entry name" value="EF-HAND CALCIUM-BINDING DOMAIN-CONTAINING PROTEIN 10"/>
    <property type="match status" value="1"/>
</dbReference>
<proteinExistence type="predicted"/>
<dbReference type="InterPro" id="IPR049760">
    <property type="entry name" value="DD_EFCAB10"/>
</dbReference>
<name>A0AAV7S8C2_PLEWA</name>
<dbReference type="InterPro" id="IPR056587">
    <property type="entry name" value="EF_EFCAB10_C"/>
</dbReference>
<accession>A0AAV7S8C2</accession>
<dbReference type="Pfam" id="PF24548">
    <property type="entry name" value="EF_EFCAB10_C"/>
    <property type="match status" value="1"/>
</dbReference>
<evidence type="ECO:0000313" key="3">
    <source>
        <dbReference type="Proteomes" id="UP001066276"/>
    </source>
</evidence>
<protein>
    <recommendedName>
        <fullName evidence="1">EF-hand domain-containing protein</fullName>
    </recommendedName>
</protein>
<sequence>MSSESCRFLSNWRSHAEKIAFALTMASPKEQEAEEYLRQNKVLELMDNLTSLLLYHRPERPREFLIDQLEKLKIARLTDMDYPCLFDETNLDSVFGILDPMGQGFITKAQYQEALKTMGVDTTGLSFEDTAETINRETFKQDLKDKIKKASATFK</sequence>
<gene>
    <name evidence="2" type="ORF">NDU88_001781</name>
</gene>
<dbReference type="Proteomes" id="UP001066276">
    <property type="component" value="Chromosome 4_2"/>
</dbReference>
<dbReference type="GO" id="GO:0005509">
    <property type="term" value="F:calcium ion binding"/>
    <property type="evidence" value="ECO:0007669"/>
    <property type="project" value="InterPro"/>
</dbReference>
<feature type="domain" description="EF-hand" evidence="1">
    <location>
        <begin position="86"/>
        <end position="121"/>
    </location>
</feature>
<organism evidence="2 3">
    <name type="scientific">Pleurodeles waltl</name>
    <name type="common">Iberian ribbed newt</name>
    <dbReference type="NCBI Taxonomy" id="8319"/>
    <lineage>
        <taxon>Eukaryota</taxon>
        <taxon>Metazoa</taxon>
        <taxon>Chordata</taxon>
        <taxon>Craniata</taxon>
        <taxon>Vertebrata</taxon>
        <taxon>Euteleostomi</taxon>
        <taxon>Amphibia</taxon>
        <taxon>Batrachia</taxon>
        <taxon>Caudata</taxon>
        <taxon>Salamandroidea</taxon>
        <taxon>Salamandridae</taxon>
        <taxon>Pleurodelinae</taxon>
        <taxon>Pleurodeles</taxon>
    </lineage>
</organism>